<dbReference type="InterPro" id="IPR003777">
    <property type="entry name" value="XdhC_CoxI"/>
</dbReference>
<keyword evidence="4" id="KW-1185">Reference proteome</keyword>
<dbReference type="AlphaFoldDB" id="A0A3A8A9X6"/>
<feature type="domain" description="XdhC Rossmann" evidence="2">
    <location>
        <begin position="201"/>
        <end position="341"/>
    </location>
</feature>
<reference evidence="3 4" key="1">
    <citation type="journal article" date="2018" name="Int. J. Syst. Bacteriol.">
        <title>Oceaniradius stylonemae gen. nov., sp. nov., isolated from a red alga, Stylonema cornu-cervi.</title>
        <authorList>
            <person name="Jeong S."/>
        </authorList>
    </citation>
    <scope>NUCLEOTIDE SEQUENCE [LARGE SCALE GENOMIC DNA]</scope>
    <source>
        <strain evidence="3 4">StC1</strain>
    </source>
</reference>
<gene>
    <name evidence="3" type="ORF">DEM25_004415</name>
</gene>
<sequence length="349" mass="37010">MTTRVSGHAGACPLRQGRKRLAARWQSDTIASIMLTRAQTVPPLDFGPNRAPLAALATAQEDGVLAVITRTEGPSYRPVGAVMAFLADDMRIGTLSSGCIESDLALHAAETLDTGTPKTVLYGRGSPYIDIQLPCGGGLEILLVPRPDKEALARMIETLDARRPATLVIDRQTGQIEEQEDAIASEKGRFAITFEPELQFFIFGKGPEASTFAGLVQSAGYPNLLLSPDEETLEAGRAAGCATHHLVSKGVPSGVAPDGWSSVVLFFHDHDWEPPILESALETDAFYIGAQGSKRARDARLAELEAMGVAAEARERLHGPIGLVPSARDARTLAVSVLAEVLAVAKAAA</sequence>
<dbReference type="PANTHER" id="PTHR30388:SF4">
    <property type="entry name" value="MOLYBDENUM COFACTOR INSERTION CHAPERONE PAOD"/>
    <property type="match status" value="1"/>
</dbReference>
<evidence type="ECO:0000259" key="1">
    <source>
        <dbReference type="Pfam" id="PF02625"/>
    </source>
</evidence>
<organism evidence="3 4">
    <name type="scientific">Oceaniradius stylonematis</name>
    <dbReference type="NCBI Taxonomy" id="2184161"/>
    <lineage>
        <taxon>Bacteria</taxon>
        <taxon>Pseudomonadati</taxon>
        <taxon>Pseudomonadota</taxon>
        <taxon>Alphaproteobacteria</taxon>
        <taxon>Hyphomicrobiales</taxon>
        <taxon>Ahrensiaceae</taxon>
        <taxon>Oceaniradius</taxon>
    </lineage>
</organism>
<evidence type="ECO:0000259" key="2">
    <source>
        <dbReference type="Pfam" id="PF13478"/>
    </source>
</evidence>
<dbReference type="PANTHER" id="PTHR30388">
    <property type="entry name" value="ALDEHYDE OXIDOREDUCTASE MOLYBDENUM COFACTOR ASSEMBLY PROTEIN"/>
    <property type="match status" value="1"/>
</dbReference>
<dbReference type="Pfam" id="PF13478">
    <property type="entry name" value="XdhC_C"/>
    <property type="match status" value="1"/>
</dbReference>
<dbReference type="InterPro" id="IPR027051">
    <property type="entry name" value="XdhC_Rossmann_dom"/>
</dbReference>
<protein>
    <submittedName>
        <fullName evidence="3">XdhC family protein</fullName>
    </submittedName>
</protein>
<name>A0A3A8A9X6_9HYPH</name>
<evidence type="ECO:0000313" key="4">
    <source>
        <dbReference type="Proteomes" id="UP000246132"/>
    </source>
</evidence>
<feature type="domain" description="XdhC- CoxI" evidence="1">
    <location>
        <begin position="58"/>
        <end position="123"/>
    </location>
</feature>
<dbReference type="InterPro" id="IPR052698">
    <property type="entry name" value="MoCofactor_Util/Proc"/>
</dbReference>
<proteinExistence type="predicted"/>
<dbReference type="EMBL" id="QFWV02000004">
    <property type="protein sequence ID" value="RKF07107.1"/>
    <property type="molecule type" value="Genomic_DNA"/>
</dbReference>
<dbReference type="Gene3D" id="3.40.50.720">
    <property type="entry name" value="NAD(P)-binding Rossmann-like Domain"/>
    <property type="match status" value="1"/>
</dbReference>
<dbReference type="Proteomes" id="UP000246132">
    <property type="component" value="Unassembled WGS sequence"/>
</dbReference>
<accession>A0A3A8A9X6</accession>
<dbReference type="Pfam" id="PF02625">
    <property type="entry name" value="XdhC_CoxI"/>
    <property type="match status" value="1"/>
</dbReference>
<comment type="caution">
    <text evidence="3">The sequence shown here is derived from an EMBL/GenBank/DDBJ whole genome shotgun (WGS) entry which is preliminary data.</text>
</comment>
<evidence type="ECO:0000313" key="3">
    <source>
        <dbReference type="EMBL" id="RKF07107.1"/>
    </source>
</evidence>